<dbReference type="SUPFAM" id="SSF52343">
    <property type="entry name" value="Ferredoxin reductase-like, C-terminal NADP-linked domain"/>
    <property type="match status" value="1"/>
</dbReference>
<sequence>MLKRGVHITSLLGFQTRQHMFYEKHFQTLGKTFIVTDDGSYGYKGFTTDWFSLVGDYDCYYACGPLPMLHKIKIYRPLNVDTFL</sequence>
<evidence type="ECO:0000313" key="1">
    <source>
        <dbReference type="EMBL" id="MDY0408118.1"/>
    </source>
</evidence>
<evidence type="ECO:0000313" key="2">
    <source>
        <dbReference type="Proteomes" id="UP001275315"/>
    </source>
</evidence>
<organism evidence="1 2">
    <name type="scientific">Paracerasibacillus soli</name>
    <dbReference type="NCBI Taxonomy" id="480284"/>
    <lineage>
        <taxon>Bacteria</taxon>
        <taxon>Bacillati</taxon>
        <taxon>Bacillota</taxon>
        <taxon>Bacilli</taxon>
        <taxon>Bacillales</taxon>
        <taxon>Bacillaceae</taxon>
        <taxon>Paracerasibacillus</taxon>
    </lineage>
</organism>
<keyword evidence="2" id="KW-1185">Reference proteome</keyword>
<dbReference type="PANTHER" id="PTHR43513">
    <property type="entry name" value="DIHYDROOROTATE DEHYDROGENASE B (NAD(+)), ELECTRON TRANSFER SUBUNIT"/>
    <property type="match status" value="1"/>
</dbReference>
<protein>
    <submittedName>
        <fullName evidence="1">Uncharacterized protein</fullName>
    </submittedName>
</protein>
<dbReference type="RefSeq" id="WP_320378877.1">
    <property type="nucleotide sequence ID" value="NZ_JAWDIQ010000001.1"/>
</dbReference>
<dbReference type="EMBL" id="JAWDIQ010000001">
    <property type="protein sequence ID" value="MDY0408118.1"/>
    <property type="molecule type" value="Genomic_DNA"/>
</dbReference>
<dbReference type="InterPro" id="IPR039261">
    <property type="entry name" value="FNR_nucleotide-bd"/>
</dbReference>
<dbReference type="Proteomes" id="UP001275315">
    <property type="component" value="Unassembled WGS sequence"/>
</dbReference>
<reference evidence="1 2" key="1">
    <citation type="submission" date="2023-10" db="EMBL/GenBank/DDBJ databases">
        <title>Virgibacillus soli CC-YMP-6 genome.</title>
        <authorList>
            <person name="Miliotis G."/>
            <person name="Sengupta P."/>
            <person name="Hameed A."/>
            <person name="Chuvochina M."/>
            <person name="Mcdonagh F."/>
            <person name="Simpson A.C."/>
            <person name="Singh N.K."/>
            <person name="Rekha P.D."/>
            <person name="Raman K."/>
            <person name="Hugenholtz P."/>
            <person name="Venkateswaran K."/>
        </authorList>
    </citation>
    <scope>NUCLEOTIDE SEQUENCE [LARGE SCALE GENOMIC DNA]</scope>
    <source>
        <strain evidence="1 2">CC-YMP-6</strain>
    </source>
</reference>
<proteinExistence type="predicted"/>
<accession>A0ABU5CP32</accession>
<dbReference type="Gene3D" id="3.40.50.80">
    <property type="entry name" value="Nucleotide-binding domain of ferredoxin-NADP reductase (FNR) module"/>
    <property type="match status" value="1"/>
</dbReference>
<name>A0ABU5CP32_9BACI</name>
<gene>
    <name evidence="1" type="ORF">RWD45_05285</name>
</gene>
<comment type="caution">
    <text evidence="1">The sequence shown here is derived from an EMBL/GenBank/DDBJ whole genome shotgun (WGS) entry which is preliminary data.</text>
</comment>
<dbReference type="InterPro" id="IPR050353">
    <property type="entry name" value="PyrK_electron_transfer"/>
</dbReference>
<dbReference type="PANTHER" id="PTHR43513:SF3">
    <property type="entry name" value="DIHYDROOROTATE DEHYDROGENASE B (NAD(+)), ELECTRON TRANSFER SUBUNIT-RELATED"/>
    <property type="match status" value="1"/>
</dbReference>